<evidence type="ECO:0000313" key="7">
    <source>
        <dbReference type="Proteomes" id="UP001217754"/>
    </source>
</evidence>
<evidence type="ECO:0000256" key="4">
    <source>
        <dbReference type="ARBA" id="ARBA00031123"/>
    </source>
</evidence>
<dbReference type="EMBL" id="CP119962">
    <property type="protein sequence ID" value="WFD40102.1"/>
    <property type="molecule type" value="Genomic_DNA"/>
</dbReference>
<dbReference type="RefSeq" id="XP_060122999.1">
    <property type="nucleotide sequence ID" value="XM_060267016.1"/>
</dbReference>
<dbReference type="InterPro" id="IPR052519">
    <property type="entry name" value="Euk-type_GlcNAc_Kinase"/>
</dbReference>
<dbReference type="SUPFAM" id="SSF53067">
    <property type="entry name" value="Actin-like ATPase domain"/>
    <property type="match status" value="2"/>
</dbReference>
<name>A0AAF0F893_9BASI</name>
<dbReference type="Pfam" id="PF01869">
    <property type="entry name" value="BcrAD_BadFG"/>
    <property type="match status" value="1"/>
</dbReference>
<dbReference type="PANTHER" id="PTHR43190">
    <property type="entry name" value="N-ACETYL-D-GLUCOSAMINE KINASE"/>
    <property type="match status" value="1"/>
</dbReference>
<dbReference type="CDD" id="cd24007">
    <property type="entry name" value="ASKHA_NBD_eukNAGK-like"/>
    <property type="match status" value="1"/>
</dbReference>
<dbReference type="GeneID" id="85226738"/>
<reference evidence="6" key="1">
    <citation type="submission" date="2023-03" db="EMBL/GenBank/DDBJ databases">
        <title>Mating type loci evolution in Malassezia.</title>
        <authorList>
            <person name="Coelho M.A."/>
        </authorList>
    </citation>
    <scope>NUCLEOTIDE SEQUENCE</scope>
    <source>
        <strain evidence="6">CBS 9431</strain>
    </source>
</reference>
<comment type="similarity">
    <text evidence="1">Belongs to the eukaryotic-type N-acetylglucosamine kinase family.</text>
</comment>
<feature type="domain" description="ATPase BadF/BadG/BcrA/BcrD type" evidence="5">
    <location>
        <begin position="9"/>
        <end position="289"/>
    </location>
</feature>
<protein>
    <recommendedName>
        <fullName evidence="3">N-acetyl-D-glucosamine kinase</fullName>
        <ecNumber evidence="2">2.7.1.59</ecNumber>
    </recommendedName>
    <alternativeName>
        <fullName evidence="4">GlcNAc kinase</fullName>
    </alternativeName>
</protein>
<dbReference type="InterPro" id="IPR043129">
    <property type="entry name" value="ATPase_NBD"/>
</dbReference>
<accession>A0AAF0F893</accession>
<keyword evidence="7" id="KW-1185">Reference proteome</keyword>
<evidence type="ECO:0000313" key="6">
    <source>
        <dbReference type="EMBL" id="WFD40102.1"/>
    </source>
</evidence>
<proteinExistence type="inferred from homology"/>
<dbReference type="AlphaFoldDB" id="A0AAF0F893"/>
<evidence type="ECO:0000256" key="1">
    <source>
        <dbReference type="ARBA" id="ARBA00006198"/>
    </source>
</evidence>
<evidence type="ECO:0000256" key="3">
    <source>
        <dbReference type="ARBA" id="ARBA00014974"/>
    </source>
</evidence>
<dbReference type="PANTHER" id="PTHR43190:SF3">
    <property type="entry name" value="N-ACETYL-D-GLUCOSAMINE KINASE"/>
    <property type="match status" value="1"/>
</dbReference>
<organism evidence="6 7">
    <name type="scientific">Malassezia japonica</name>
    <dbReference type="NCBI Taxonomy" id="223818"/>
    <lineage>
        <taxon>Eukaryota</taxon>
        <taxon>Fungi</taxon>
        <taxon>Dikarya</taxon>
        <taxon>Basidiomycota</taxon>
        <taxon>Ustilaginomycotina</taxon>
        <taxon>Malasseziomycetes</taxon>
        <taxon>Malasseziales</taxon>
        <taxon>Malasseziaceae</taxon>
        <taxon>Malassezia</taxon>
    </lineage>
</organism>
<evidence type="ECO:0000259" key="5">
    <source>
        <dbReference type="Pfam" id="PF01869"/>
    </source>
</evidence>
<gene>
    <name evidence="6" type="ORF">MJAP1_003087</name>
</gene>
<dbReference type="Gene3D" id="3.30.420.40">
    <property type="match status" value="2"/>
</dbReference>
<dbReference type="EC" id="2.7.1.59" evidence="2"/>
<sequence length="301" mass="31798">MDAPCFLAVDGGGTKTEAVLVDEQRRVVGRGYAGPSNYTRKSPEEWAQVICEAVQHAAASAPRPILRAWIGSAGIESAQAVEEAQKHASRVLGLAYEHVRVTNDVTLLCANLERSGLAVIAGTGSAVHVFGHTSDGLQHVTQIGGLGWILGDEGSAYGIGRAALRAVLHRDSDVENLLAAILAHWNVRSPDELISVVYAEQAPDPIASLAPLVCKLAFEKQDTGALRVVTAQAQLLAAQIARGATHCSAPYDLCLGGKVLMQAAYRRLVLAALASQKIDFAHVHIMADVTADAARSIRVHA</sequence>
<dbReference type="Proteomes" id="UP001217754">
    <property type="component" value="Chromosome 5"/>
</dbReference>
<dbReference type="InterPro" id="IPR002731">
    <property type="entry name" value="ATPase_BadF"/>
</dbReference>
<evidence type="ECO:0000256" key="2">
    <source>
        <dbReference type="ARBA" id="ARBA00012122"/>
    </source>
</evidence>
<dbReference type="GO" id="GO:0045127">
    <property type="term" value="F:N-acetylglucosamine kinase activity"/>
    <property type="evidence" value="ECO:0007669"/>
    <property type="project" value="UniProtKB-EC"/>
</dbReference>